<reference evidence="2" key="1">
    <citation type="submission" date="2015-06" db="EMBL/GenBank/DDBJ databases">
        <authorList>
            <person name="Hoefler B.C."/>
            <person name="Straight P.D."/>
        </authorList>
    </citation>
    <scope>NUCLEOTIDE SEQUENCE</scope>
</reference>
<feature type="transmembrane region" description="Helical" evidence="1">
    <location>
        <begin position="68"/>
        <end position="90"/>
    </location>
</feature>
<protein>
    <recommendedName>
        <fullName evidence="3">Protein snakeskin</fullName>
    </recommendedName>
</protein>
<dbReference type="GO" id="GO:0005886">
    <property type="term" value="C:plasma membrane"/>
    <property type="evidence" value="ECO:0007669"/>
    <property type="project" value="TreeGrafter"/>
</dbReference>
<keyword evidence="1" id="KW-1133">Transmembrane helix</keyword>
<dbReference type="OrthoDB" id="7933158at2759"/>
<name>A0A0K8VYH0_BACLA</name>
<dbReference type="InterPro" id="IPR038976">
    <property type="entry name" value="Ssk"/>
</dbReference>
<dbReference type="EMBL" id="GDHF01008430">
    <property type="protein sequence ID" value="JAI43884.1"/>
    <property type="molecule type" value="Transcribed_RNA"/>
</dbReference>
<sequence>MFSYTKIFLILENYIKKHYLCFSFKTLLHLQILNLSILIIYRVGAGGYFLGVGGTWNLWEEKSAGCEIFASGVFIGFIVYTGVHTIAYFFGPNKYKHELTDTMMNVVGTFLWALVGGIALHYWVGYMDTSDYSYLGIQHVPVSAGSDKLVGIIMGSLCILEAALYLVDTVMSCLHYSKGDTDYTGVAR</sequence>
<gene>
    <name evidence="2" type="ORF">c0_g1_i2</name>
</gene>
<feature type="transmembrane region" description="Helical" evidence="1">
    <location>
        <begin position="32"/>
        <end position="56"/>
    </location>
</feature>
<dbReference type="GO" id="GO:0019991">
    <property type="term" value="P:septate junction assembly"/>
    <property type="evidence" value="ECO:0007669"/>
    <property type="project" value="InterPro"/>
</dbReference>
<organism evidence="2">
    <name type="scientific">Bactrocera latifrons</name>
    <name type="common">Malaysian fruit fly</name>
    <name type="synonym">Chaetodacus latifrons</name>
    <dbReference type="NCBI Taxonomy" id="174628"/>
    <lineage>
        <taxon>Eukaryota</taxon>
        <taxon>Metazoa</taxon>
        <taxon>Ecdysozoa</taxon>
        <taxon>Arthropoda</taxon>
        <taxon>Hexapoda</taxon>
        <taxon>Insecta</taxon>
        <taxon>Pterygota</taxon>
        <taxon>Neoptera</taxon>
        <taxon>Endopterygota</taxon>
        <taxon>Diptera</taxon>
        <taxon>Brachycera</taxon>
        <taxon>Muscomorpha</taxon>
        <taxon>Tephritoidea</taxon>
        <taxon>Tephritidae</taxon>
        <taxon>Bactrocera</taxon>
        <taxon>Bactrocera</taxon>
    </lineage>
</organism>
<evidence type="ECO:0008006" key="3">
    <source>
        <dbReference type="Google" id="ProtNLM"/>
    </source>
</evidence>
<evidence type="ECO:0000313" key="2">
    <source>
        <dbReference type="EMBL" id="JAI43884.1"/>
    </source>
</evidence>
<keyword evidence="1" id="KW-0812">Transmembrane</keyword>
<keyword evidence="1" id="KW-0472">Membrane</keyword>
<feature type="transmembrane region" description="Helical" evidence="1">
    <location>
        <begin position="149"/>
        <end position="167"/>
    </location>
</feature>
<dbReference type="AlphaFoldDB" id="A0A0K8VYH0"/>
<dbReference type="PANTHER" id="PTHR36692">
    <property type="entry name" value="PROTEIN SNAKESKIN"/>
    <property type="match status" value="1"/>
</dbReference>
<feature type="transmembrane region" description="Helical" evidence="1">
    <location>
        <begin position="102"/>
        <end position="124"/>
    </location>
</feature>
<dbReference type="PANTHER" id="PTHR36692:SF3">
    <property type="entry name" value="PROTEIN SNAKESKIN"/>
    <property type="match status" value="1"/>
</dbReference>
<proteinExistence type="predicted"/>
<accession>A0A0K8VYH0</accession>
<evidence type="ECO:0000256" key="1">
    <source>
        <dbReference type="SAM" id="Phobius"/>
    </source>
</evidence>